<feature type="domain" description="DOMON" evidence="3">
    <location>
        <begin position="280"/>
        <end position="400"/>
    </location>
</feature>
<reference evidence="4" key="1">
    <citation type="journal article" date="2021" name="Proc. Natl. Acad. Sci. U.S.A.">
        <title>Three genomes in the algal genus Volvox reveal the fate of a haploid sex-determining region after a transition to homothallism.</title>
        <authorList>
            <person name="Yamamoto K."/>
            <person name="Hamaji T."/>
            <person name="Kawai-Toyooka H."/>
            <person name="Matsuzaki R."/>
            <person name="Takahashi F."/>
            <person name="Nishimura Y."/>
            <person name="Kawachi M."/>
            <person name="Noguchi H."/>
            <person name="Minakuchi Y."/>
            <person name="Umen J.G."/>
            <person name="Toyoda A."/>
            <person name="Nozaki H."/>
        </authorList>
    </citation>
    <scope>NUCLEOTIDE SEQUENCE</scope>
    <source>
        <strain evidence="4">NIES-3785</strain>
    </source>
</reference>
<dbReference type="CDD" id="cd09631">
    <property type="entry name" value="DOMON_DOH"/>
    <property type="match status" value="1"/>
</dbReference>
<accession>A0A8J4D1U6</accession>
<organism evidence="4 5">
    <name type="scientific">Volvox reticuliferus</name>
    <dbReference type="NCBI Taxonomy" id="1737510"/>
    <lineage>
        <taxon>Eukaryota</taxon>
        <taxon>Viridiplantae</taxon>
        <taxon>Chlorophyta</taxon>
        <taxon>core chlorophytes</taxon>
        <taxon>Chlorophyceae</taxon>
        <taxon>CS clade</taxon>
        <taxon>Chlamydomonadales</taxon>
        <taxon>Volvocaceae</taxon>
        <taxon>Volvox</taxon>
    </lineage>
</organism>
<evidence type="ECO:0000256" key="1">
    <source>
        <dbReference type="SAM" id="MobiDB-lite"/>
    </source>
</evidence>
<feature type="compositionally biased region" description="Pro residues" evidence="1">
    <location>
        <begin position="436"/>
        <end position="529"/>
    </location>
</feature>
<evidence type="ECO:0000313" key="5">
    <source>
        <dbReference type="Proteomes" id="UP000722791"/>
    </source>
</evidence>
<dbReference type="Proteomes" id="UP000722791">
    <property type="component" value="Unassembled WGS sequence"/>
</dbReference>
<sequence length="646" mass="68029">MSVKIAAVAACALLLWGPIAVALPKYWYDSLYWIGEVWPGEERCDAHPTEEVMPDLSPHGSPFADSSIGFIFYDIANDSMTTFLCPGSSYVVKVSFNGVPCLALLTANNASHVAFSAPLPTAGCPNRVDLGGSLGLRASQSFNATFDVPCSSAGQSVLFKVTSSDRVQRNWRCNSVAVEVRNGGVCAAAAAACGRPAVTYSLHLSSSTSPTSPPPSAPPPPTPQPPTSSPSPPPLRASPRPLCNPSTLGYQCMENQGKVTVHWTVNASAAPAGNGCTPTKTTVLSASELIQNGTLHMAVEAAATGYVAIAFAAYFNSMSPADIVLGWVTRTGSQFIDTFFADDQYLGPENKYPPEGSPSWAYDKGVSQLSRNGAIVTTICFSRRLTDYRTFASPVVWTNGSQTMFNWAISAFDNFVQHNPGNVGGFYLNLARGKAPSPPPPETSPPPPLSPPPLYPSPPTLKPPSPSPPPPHPSPPALKPPSPSSPPPSPPPPSPPRPPSPPPSPPPPSPPRPASPSPSPPRPPSPLQSPPRLLLSSLAKPPPFLLMQTQRLPIITSKLPSPPSIVRRPPSPPPGRIPLPPPAVVRRPPSPPSIVRRPPSPTPGRIPLPPPAVVRRPPSPPSVVRRPPSPTPGRIPWPLPKPVLAP</sequence>
<protein>
    <recommendedName>
        <fullName evidence="3">DOMON domain-containing protein</fullName>
    </recommendedName>
</protein>
<dbReference type="AlphaFoldDB" id="A0A8J4D1U6"/>
<feature type="compositionally biased region" description="Pro residues" evidence="1">
    <location>
        <begin position="569"/>
        <end position="646"/>
    </location>
</feature>
<keyword evidence="2" id="KW-0732">Signal</keyword>
<comment type="caution">
    <text evidence="4">The sequence shown here is derived from an EMBL/GenBank/DDBJ whole genome shotgun (WGS) entry which is preliminary data.</text>
</comment>
<feature type="region of interest" description="Disordered" evidence="1">
    <location>
        <begin position="555"/>
        <end position="646"/>
    </location>
</feature>
<feature type="region of interest" description="Disordered" evidence="1">
    <location>
        <begin position="203"/>
        <end position="240"/>
    </location>
</feature>
<dbReference type="PROSITE" id="PS50836">
    <property type="entry name" value="DOMON"/>
    <property type="match status" value="1"/>
</dbReference>
<dbReference type="InterPro" id="IPR005018">
    <property type="entry name" value="DOMON_domain"/>
</dbReference>
<dbReference type="EMBL" id="BNCQ01000001">
    <property type="protein sequence ID" value="GIL93729.1"/>
    <property type="molecule type" value="Genomic_DNA"/>
</dbReference>
<feature type="region of interest" description="Disordered" evidence="1">
    <location>
        <begin position="434"/>
        <end position="542"/>
    </location>
</feature>
<name>A0A8J4D1U6_9CHLO</name>
<evidence type="ECO:0000256" key="2">
    <source>
        <dbReference type="SAM" id="SignalP"/>
    </source>
</evidence>
<gene>
    <name evidence="4" type="ORF">Vretimale_41</name>
</gene>
<feature type="compositionally biased region" description="Pro residues" evidence="1">
    <location>
        <begin position="211"/>
        <end position="236"/>
    </location>
</feature>
<feature type="signal peptide" evidence="2">
    <location>
        <begin position="1"/>
        <end position="22"/>
    </location>
</feature>
<feature type="compositionally biased region" description="Low complexity" evidence="1">
    <location>
        <begin position="530"/>
        <end position="539"/>
    </location>
</feature>
<feature type="chain" id="PRO_5035252277" description="DOMON domain-containing protein" evidence="2">
    <location>
        <begin position="23"/>
        <end position="646"/>
    </location>
</feature>
<evidence type="ECO:0000259" key="3">
    <source>
        <dbReference type="PROSITE" id="PS50836"/>
    </source>
</evidence>
<proteinExistence type="predicted"/>
<dbReference type="InterPro" id="IPR045266">
    <property type="entry name" value="DOH_DOMON"/>
</dbReference>
<evidence type="ECO:0000313" key="4">
    <source>
        <dbReference type="EMBL" id="GIL93729.1"/>
    </source>
</evidence>